<organism evidence="8 9">
    <name type="scientific">Clostridium simiarum</name>
    <dbReference type="NCBI Taxonomy" id="2841506"/>
    <lineage>
        <taxon>Bacteria</taxon>
        <taxon>Bacillati</taxon>
        <taxon>Bacillota</taxon>
        <taxon>Clostridia</taxon>
        <taxon>Eubacteriales</taxon>
        <taxon>Clostridiaceae</taxon>
        <taxon>Clostridium</taxon>
    </lineage>
</organism>
<dbReference type="CDD" id="cd02440">
    <property type="entry name" value="AdoMet_MTases"/>
    <property type="match status" value="1"/>
</dbReference>
<keyword evidence="2 4" id="KW-0808">Transferase</keyword>
<keyword evidence="3 4" id="KW-0949">S-adenosyl-L-methionine</keyword>
<keyword evidence="9" id="KW-1185">Reference proteome</keyword>
<dbReference type="Proteomes" id="UP000736583">
    <property type="component" value="Unassembled WGS sequence"/>
</dbReference>
<feature type="binding site" evidence="4">
    <location>
        <position position="446"/>
    </location>
    <ligand>
        <name>S-adenosyl-L-methionine</name>
        <dbReference type="ChEBI" id="CHEBI:59789"/>
    </ligand>
</feature>
<comment type="caution">
    <text evidence="8">The sequence shown here is derived from an EMBL/GenBank/DDBJ whole genome shotgun (WGS) entry which is preliminary data.</text>
</comment>
<feature type="transmembrane region" description="Helical" evidence="5">
    <location>
        <begin position="105"/>
        <end position="129"/>
    </location>
</feature>
<evidence type="ECO:0000256" key="5">
    <source>
        <dbReference type="SAM" id="Phobius"/>
    </source>
</evidence>
<dbReference type="EC" id="2.1.1.297" evidence="4"/>
<dbReference type="PANTHER" id="PTHR42867">
    <property type="entry name" value="MEMBRANE PROTEIN-RELATED"/>
    <property type="match status" value="1"/>
</dbReference>
<name>A0ABS6EY25_9CLOT</name>
<protein>
    <recommendedName>
        <fullName evidence="4">Release factor glutamine methyltransferase</fullName>
        <shortName evidence="4">RF MTase</shortName>
        <ecNumber evidence="4">2.1.1.297</ecNumber>
    </recommendedName>
    <alternativeName>
        <fullName evidence="4">N5-glutamine methyltransferase PrmC</fullName>
    </alternativeName>
    <alternativeName>
        <fullName evidence="4">Protein-(glutamine-N5) MTase PrmC</fullName>
    </alternativeName>
    <alternativeName>
        <fullName evidence="4">Protein-glutamine N-methyltransferase PrmC</fullName>
    </alternativeName>
</protein>
<evidence type="ECO:0000256" key="2">
    <source>
        <dbReference type="ARBA" id="ARBA00022679"/>
    </source>
</evidence>
<keyword evidence="5" id="KW-0812">Transmembrane</keyword>
<dbReference type="InterPro" id="IPR004556">
    <property type="entry name" value="HemK-like"/>
</dbReference>
<reference evidence="8 9" key="1">
    <citation type="submission" date="2021-06" db="EMBL/GenBank/DDBJ databases">
        <authorList>
            <person name="Sun Q."/>
            <person name="Li D."/>
        </authorList>
    </citation>
    <scope>NUCLEOTIDE SEQUENCE [LARGE SCALE GENOMIC DNA]</scope>
    <source>
        <strain evidence="8 9">MSJ-4</strain>
    </source>
</reference>
<dbReference type="Pfam" id="PF07136">
    <property type="entry name" value="DUF1385"/>
    <property type="match status" value="1"/>
</dbReference>
<comment type="catalytic activity">
    <reaction evidence="4">
        <text>L-glutaminyl-[peptide chain release factor] + S-adenosyl-L-methionine = N(5)-methyl-L-glutaminyl-[peptide chain release factor] + S-adenosyl-L-homocysteine + H(+)</text>
        <dbReference type="Rhea" id="RHEA:42896"/>
        <dbReference type="Rhea" id="RHEA-COMP:10271"/>
        <dbReference type="Rhea" id="RHEA-COMP:10272"/>
        <dbReference type="ChEBI" id="CHEBI:15378"/>
        <dbReference type="ChEBI" id="CHEBI:30011"/>
        <dbReference type="ChEBI" id="CHEBI:57856"/>
        <dbReference type="ChEBI" id="CHEBI:59789"/>
        <dbReference type="ChEBI" id="CHEBI:61891"/>
        <dbReference type="EC" id="2.1.1.297"/>
    </reaction>
</comment>
<sequence>MKKNYTVGGQAVIEGVMMRGKEGVATAVRTPKGDIEVDIKKVSSIRDKNKILNLPFIRGFISLIESLITGIETLNYSSSFLDEEEEESRFEKLLDKWFKENSGKVVTGILLTVSFIISMFIFVFIPTAFASLFKKIGLGNMWLNIIEGVFRVGIFITYIYLISKMEDINRLFQYHGAEHKTIFCYELEQELTVENVRKQGRLHPRCGTNFLFLVMIVSIVLFSITGWNSLGERLLYRILLLPVVSGITFEIIKWLGRSESILSQALAYPGIKLQLLTTREPDDSQLEVAIASLKAAEGIKEPEKTIGELLSVGNQVLKTVNIPSYILDAQLLLSKVLGVDKLYLLTRREETVDIIKEKEFMELIEFRKNKMPIKYILGKVEFMGLELEIKEGVLIPRPDTEILVESILDHIDNKGYKKICDLCTGSGAIGISLAYYNSSTNVDCMDISDVSEEMVWKNIHKFGLWQRVKFIKSDLLDEAIKENYKYDVLVSNPPYIKTRDIEELMEDVKLFEPHLALDGGEDGLDFYRTIALQSKSILNNDGIIAFEIGHDQGEEVSGILKENGYKEIKILKDLAGLHRVVIAKNN</sequence>
<dbReference type="InterPro" id="IPR002052">
    <property type="entry name" value="DNA_methylase_N6_adenine_CS"/>
</dbReference>
<dbReference type="NCBIfam" id="TIGR00536">
    <property type="entry name" value="hemK_fam"/>
    <property type="match status" value="1"/>
</dbReference>
<evidence type="ECO:0000313" key="9">
    <source>
        <dbReference type="Proteomes" id="UP000736583"/>
    </source>
</evidence>
<dbReference type="GO" id="GO:0032259">
    <property type="term" value="P:methylation"/>
    <property type="evidence" value="ECO:0007669"/>
    <property type="project" value="UniProtKB-KW"/>
</dbReference>
<feature type="binding site" evidence="4">
    <location>
        <position position="492"/>
    </location>
    <ligand>
        <name>S-adenosyl-L-methionine</name>
        <dbReference type="ChEBI" id="CHEBI:59789"/>
    </ligand>
</feature>
<feature type="binding site" evidence="4">
    <location>
        <begin position="492"/>
        <end position="495"/>
    </location>
    <ligand>
        <name>substrate</name>
    </ligand>
</feature>
<keyword evidence="5" id="KW-1133">Transmembrane helix</keyword>
<dbReference type="InterPro" id="IPR007848">
    <property type="entry name" value="Small_mtfrase_dom"/>
</dbReference>
<dbReference type="PROSITE" id="PS00092">
    <property type="entry name" value="N6_MTASE"/>
    <property type="match status" value="1"/>
</dbReference>
<dbReference type="InterPro" id="IPR019874">
    <property type="entry name" value="RF_methyltr_PrmC"/>
</dbReference>
<evidence type="ECO:0000256" key="3">
    <source>
        <dbReference type="ARBA" id="ARBA00022691"/>
    </source>
</evidence>
<evidence type="ECO:0000313" key="8">
    <source>
        <dbReference type="EMBL" id="MBU5590303.1"/>
    </source>
</evidence>
<accession>A0ABS6EY25</accession>
<dbReference type="Pfam" id="PF05175">
    <property type="entry name" value="MTS"/>
    <property type="match status" value="1"/>
</dbReference>
<comment type="similarity">
    <text evidence="4">Belongs to the protein N5-glutamine methyltransferase family. PrmC subfamily.</text>
</comment>
<comment type="caution">
    <text evidence="4">Lacks conserved residue(s) required for the propagation of feature annotation.</text>
</comment>
<dbReference type="NCBIfam" id="TIGR03534">
    <property type="entry name" value="RF_mod_PrmC"/>
    <property type="match status" value="1"/>
</dbReference>
<proteinExistence type="inferred from homology"/>
<evidence type="ECO:0000259" key="7">
    <source>
        <dbReference type="Pfam" id="PF17827"/>
    </source>
</evidence>
<feature type="domain" description="Release factor glutamine methyltransferase N-terminal" evidence="7">
    <location>
        <begin position="308"/>
        <end position="378"/>
    </location>
</feature>
<evidence type="ECO:0000256" key="1">
    <source>
        <dbReference type="ARBA" id="ARBA00022603"/>
    </source>
</evidence>
<dbReference type="InterPro" id="IPR010787">
    <property type="entry name" value="DUF1385"/>
</dbReference>
<dbReference type="RefSeq" id="WP_216455530.1">
    <property type="nucleotide sequence ID" value="NZ_JAHLQL010000001.1"/>
</dbReference>
<evidence type="ECO:0000256" key="4">
    <source>
        <dbReference type="HAMAP-Rule" id="MF_02126"/>
    </source>
</evidence>
<feature type="domain" description="Methyltransferase small" evidence="6">
    <location>
        <begin position="407"/>
        <end position="500"/>
    </location>
</feature>
<dbReference type="InterPro" id="IPR040758">
    <property type="entry name" value="PrmC_N"/>
</dbReference>
<feature type="transmembrane region" description="Helical" evidence="5">
    <location>
        <begin position="207"/>
        <end position="228"/>
    </location>
</feature>
<dbReference type="Pfam" id="PF17827">
    <property type="entry name" value="PrmC_N"/>
    <property type="match status" value="1"/>
</dbReference>
<comment type="function">
    <text evidence="4">Methylates the class 1 translation termination release factors RF1/PrfA and RF2/PrfB on the glutamine residue of the universally conserved GGQ motif.</text>
</comment>
<dbReference type="GO" id="GO:0102559">
    <property type="term" value="F:peptide chain release factor N(5)-glutamine methyltransferase activity"/>
    <property type="evidence" value="ECO:0007669"/>
    <property type="project" value="UniProtKB-EC"/>
</dbReference>
<keyword evidence="1 4" id="KW-0489">Methyltransferase</keyword>
<dbReference type="EMBL" id="JAHLQL010000001">
    <property type="protein sequence ID" value="MBU5590303.1"/>
    <property type="molecule type" value="Genomic_DNA"/>
</dbReference>
<dbReference type="PANTHER" id="PTHR42867:SF1">
    <property type="entry name" value="MEMBRANE PROTEIN-RELATED"/>
    <property type="match status" value="1"/>
</dbReference>
<gene>
    <name evidence="4 8" type="primary">prmC</name>
    <name evidence="8" type="ORF">KQI89_00835</name>
</gene>
<feature type="transmembrane region" description="Helical" evidence="5">
    <location>
        <begin position="141"/>
        <end position="161"/>
    </location>
</feature>
<evidence type="ECO:0000259" key="6">
    <source>
        <dbReference type="Pfam" id="PF05175"/>
    </source>
</evidence>
<keyword evidence="5" id="KW-0472">Membrane</keyword>
<dbReference type="HAMAP" id="MF_02126">
    <property type="entry name" value="RF_methyltr_PrmC"/>
    <property type="match status" value="1"/>
</dbReference>